<proteinExistence type="predicted"/>
<accession>A0ABU2Z6I2</accession>
<reference evidence="2" key="1">
    <citation type="submission" date="2024-05" db="EMBL/GenBank/DDBJ databases">
        <title>30 novel species of actinomycetes from the DSMZ collection.</title>
        <authorList>
            <person name="Nouioui I."/>
        </authorList>
    </citation>
    <scope>NUCLEOTIDE SEQUENCE</scope>
    <source>
        <strain evidence="2">DSM 3412</strain>
    </source>
</reference>
<dbReference type="Proteomes" id="UP001180737">
    <property type="component" value="Unassembled WGS sequence"/>
</dbReference>
<gene>
    <name evidence="2" type="ORF">RM704_32900</name>
</gene>
<dbReference type="EMBL" id="JAVRFJ010000036">
    <property type="protein sequence ID" value="MDT0572199.1"/>
    <property type="molecule type" value="Genomic_DNA"/>
</dbReference>
<evidence type="ECO:0000313" key="2">
    <source>
        <dbReference type="EMBL" id="MDT0572199.1"/>
    </source>
</evidence>
<keyword evidence="1" id="KW-0472">Membrane</keyword>
<keyword evidence="1" id="KW-0812">Transmembrane</keyword>
<organism evidence="2 3">
    <name type="scientific">Streptomyces gottesmaniae</name>
    <dbReference type="NCBI Taxonomy" id="3075518"/>
    <lineage>
        <taxon>Bacteria</taxon>
        <taxon>Bacillati</taxon>
        <taxon>Actinomycetota</taxon>
        <taxon>Actinomycetes</taxon>
        <taxon>Kitasatosporales</taxon>
        <taxon>Streptomycetaceae</taxon>
        <taxon>Streptomyces</taxon>
    </lineage>
</organism>
<feature type="transmembrane region" description="Helical" evidence="1">
    <location>
        <begin position="21"/>
        <end position="41"/>
    </location>
</feature>
<evidence type="ECO:0000313" key="3">
    <source>
        <dbReference type="Proteomes" id="UP001180737"/>
    </source>
</evidence>
<comment type="caution">
    <text evidence="2">The sequence shown here is derived from an EMBL/GenBank/DDBJ whole genome shotgun (WGS) entry which is preliminary data.</text>
</comment>
<sequence>MTDHTPFGTPRRRQRPLLGCALRLVGLAGTVWGGLMVILAAKRVHTVFIPVDGIGPMMQNVAVVAGIGLWGALSLVVGLRMRRHGRRHHVRVVRTMEEARREPYVLYLRPFAEDATGTLMRHAFSRWMGVGGSLVSGSSLTLEEGVCRTFSAFGRPLAVGEPDEALPLAGSRRLYLPLHDWQPTVTSLITDARLVLLVAGTSQGTLWELTEVMRLRRPESVLVLIYGDRETDDVRQEYDDFREAAECELAARAEELRQVHGPDWQPPRFPPLPGFHDPDRLRWTTLLRAVIRFRSDWTPEIVLLDPSAVDAWTHEGRVRKMTRTQLLPLLTRLHDDLNGIEVEEEPAVDADRVAALPVPPTDPR</sequence>
<feature type="transmembrane region" description="Helical" evidence="1">
    <location>
        <begin position="61"/>
        <end position="79"/>
    </location>
</feature>
<keyword evidence="1" id="KW-1133">Transmembrane helix</keyword>
<protein>
    <submittedName>
        <fullName evidence="2">Uncharacterized protein</fullName>
    </submittedName>
</protein>
<name>A0ABU2Z6I2_9ACTN</name>
<evidence type="ECO:0000256" key="1">
    <source>
        <dbReference type="SAM" id="Phobius"/>
    </source>
</evidence>
<dbReference type="RefSeq" id="WP_157856662.1">
    <property type="nucleotide sequence ID" value="NZ_JAVRFJ010000036.1"/>
</dbReference>
<keyword evidence="3" id="KW-1185">Reference proteome</keyword>